<feature type="transmembrane region" description="Helical" evidence="1">
    <location>
        <begin position="12"/>
        <end position="35"/>
    </location>
</feature>
<accession>A0A7L7KQ37</accession>
<dbReference type="AlphaFoldDB" id="A0A7L7KQ37"/>
<gene>
    <name evidence="4" type="ORF">G4Z02_01895</name>
</gene>
<dbReference type="Pfam" id="PF00563">
    <property type="entry name" value="EAL"/>
    <property type="match status" value="1"/>
</dbReference>
<dbReference type="InterPro" id="IPR001633">
    <property type="entry name" value="EAL_dom"/>
</dbReference>
<dbReference type="Gene3D" id="3.20.20.450">
    <property type="entry name" value="EAL domain"/>
    <property type="match status" value="1"/>
</dbReference>
<dbReference type="PANTHER" id="PTHR33121:SF71">
    <property type="entry name" value="OXYGEN SENSOR PROTEIN DOSP"/>
    <property type="match status" value="1"/>
</dbReference>
<dbReference type="EMBL" id="CP048914">
    <property type="protein sequence ID" value="QMS84549.1"/>
    <property type="molecule type" value="Genomic_DNA"/>
</dbReference>
<evidence type="ECO:0000313" key="5">
    <source>
        <dbReference type="Proteomes" id="UP000514720"/>
    </source>
</evidence>
<evidence type="ECO:0000259" key="2">
    <source>
        <dbReference type="PROSITE" id="PS50883"/>
    </source>
</evidence>
<dbReference type="InterPro" id="IPR029787">
    <property type="entry name" value="Nucleotide_cyclase"/>
</dbReference>
<keyword evidence="1" id="KW-0812">Transmembrane</keyword>
<dbReference type="PROSITE" id="PS50887">
    <property type="entry name" value="GGDEF"/>
    <property type="match status" value="1"/>
</dbReference>
<keyword evidence="1" id="KW-1133">Transmembrane helix</keyword>
<dbReference type="InterPro" id="IPR050706">
    <property type="entry name" value="Cyclic-di-GMP_PDE-like"/>
</dbReference>
<keyword evidence="1" id="KW-0472">Membrane</keyword>
<dbReference type="CDD" id="cd01949">
    <property type="entry name" value="GGDEF"/>
    <property type="match status" value="1"/>
</dbReference>
<dbReference type="SUPFAM" id="SSF141868">
    <property type="entry name" value="EAL domain-like"/>
    <property type="match status" value="1"/>
</dbReference>
<dbReference type="Pfam" id="PF00990">
    <property type="entry name" value="GGDEF"/>
    <property type="match status" value="1"/>
</dbReference>
<dbReference type="SUPFAM" id="SSF55073">
    <property type="entry name" value="Nucleotide cyclase"/>
    <property type="match status" value="1"/>
</dbReference>
<dbReference type="InterPro" id="IPR000160">
    <property type="entry name" value="GGDEF_dom"/>
</dbReference>
<dbReference type="PANTHER" id="PTHR33121">
    <property type="entry name" value="CYCLIC DI-GMP PHOSPHODIESTERASE PDEF"/>
    <property type="match status" value="1"/>
</dbReference>
<evidence type="ECO:0000256" key="1">
    <source>
        <dbReference type="SAM" id="Phobius"/>
    </source>
</evidence>
<dbReference type="InterPro" id="IPR043128">
    <property type="entry name" value="Rev_trsase/Diguanyl_cyclase"/>
</dbReference>
<keyword evidence="5" id="KW-1185">Reference proteome</keyword>
<dbReference type="NCBIfam" id="TIGR00254">
    <property type="entry name" value="GGDEF"/>
    <property type="match status" value="1"/>
</dbReference>
<dbReference type="PROSITE" id="PS50883">
    <property type="entry name" value="EAL"/>
    <property type="match status" value="1"/>
</dbReference>
<feature type="domain" description="EAL" evidence="2">
    <location>
        <begin position="441"/>
        <end position="698"/>
    </location>
</feature>
<dbReference type="KEGG" id="xcl:G4Z02_01895"/>
<sequence length="703" mass="81977">MNFFGYLKRDKLIRETLIFLVLLWVLISLMFWYGIRLYSQINYNSQQESTYDMLEHHAEDLYNTSISFQSFVLSSENITLEEFQQYWSYLSSHNSEIDYVTYAPAGVIEYASPVNYMTEFEGVDLIQSFSVSERADFVEAQSNSDMFVIFDENNNYMTIHTPIMDEDEFVGLFSVHYNLDEYLNKLYFTNEKSDVRLLLEDHELLSGTGDFREELMLHVHGLDFTLSTNYTNDQYSMLHQSLIIIMSASFMTFGVIFFLVFNNQKRMSEYMAYMEYSEAYSLTTDLKNRNSLVKDFNHLASTTEGFYFAYGVFNNIKFINYKYGYVIGEGLVKEAIRLISGVIREGTEMYHLGGDEYAFLLNSTMKAEVRNILQRVLRVFDRDIVIKKIRTNISLSLGVVYYPTQGQTMEELIKNAHLALSQSSIINSNNFAFFDKRTMSDLIGNQDFDIFVSKLQLTNFDTYMMPMLDVTTNKIVGFECLSRAFNEFNEMLDTGAIVNSLERSGRIEELDVYVFQRVLTYMKELNIVDPKNDLFLSVNVSALSFNDSFVQRVIKLFKESKLNHGTIVLELTESYKVEDYDYLIRLFKRLDRAGIKTAIDDFGSGYSSISYISKFPIYMIKVDKAYVRDYEINEFNRTLFLTLQSIVKVLECRMVAEGVDDPETLDFLRENDGEWYQGFLYSKGVPFEEAVKMYLDSKTKKIK</sequence>
<dbReference type="RefSeq" id="WP_258878164.1">
    <property type="nucleotide sequence ID" value="NZ_CP048914.1"/>
</dbReference>
<dbReference type="CDD" id="cd01948">
    <property type="entry name" value="EAL"/>
    <property type="match status" value="1"/>
</dbReference>
<evidence type="ECO:0000259" key="3">
    <source>
        <dbReference type="PROSITE" id="PS50887"/>
    </source>
</evidence>
<dbReference type="GO" id="GO:0071111">
    <property type="term" value="F:cyclic-guanylate-specific phosphodiesterase activity"/>
    <property type="evidence" value="ECO:0007669"/>
    <property type="project" value="InterPro"/>
</dbReference>
<dbReference type="SMART" id="SM00267">
    <property type="entry name" value="GGDEF"/>
    <property type="match status" value="1"/>
</dbReference>
<evidence type="ECO:0000313" key="4">
    <source>
        <dbReference type="EMBL" id="QMS84549.1"/>
    </source>
</evidence>
<protein>
    <submittedName>
        <fullName evidence="4">GGDEF and EAL domain-containing protein</fullName>
    </submittedName>
</protein>
<proteinExistence type="predicted"/>
<reference evidence="4 5" key="1">
    <citation type="submission" date="2020-02" db="EMBL/GenBank/DDBJ databases">
        <authorList>
            <person name="Zheng R.K."/>
            <person name="Sun C.M."/>
        </authorList>
    </citation>
    <scope>NUCLEOTIDE SEQUENCE [LARGE SCALE GENOMIC DNA]</scope>
    <source>
        <strain evidence="5">zrk13</strain>
    </source>
</reference>
<dbReference type="Proteomes" id="UP000514720">
    <property type="component" value="Chromosome"/>
</dbReference>
<dbReference type="SMART" id="SM00052">
    <property type="entry name" value="EAL"/>
    <property type="match status" value="1"/>
</dbReference>
<feature type="transmembrane region" description="Helical" evidence="1">
    <location>
        <begin position="242"/>
        <end position="261"/>
    </location>
</feature>
<organism evidence="4 5">
    <name type="scientific">Candidatus Xianfuyuplasma coldseepsis</name>
    <dbReference type="NCBI Taxonomy" id="2782163"/>
    <lineage>
        <taxon>Bacteria</taxon>
        <taxon>Bacillati</taxon>
        <taxon>Mycoplasmatota</taxon>
        <taxon>Mollicutes</taxon>
        <taxon>Candidatus Izemoplasmatales</taxon>
        <taxon>Candidatus Izemoplasmataceae</taxon>
        <taxon>Candidatus Xianfuyuplasma</taxon>
    </lineage>
</organism>
<dbReference type="InterPro" id="IPR035919">
    <property type="entry name" value="EAL_sf"/>
</dbReference>
<name>A0A7L7KQ37_9MOLU</name>
<dbReference type="Gene3D" id="3.30.70.270">
    <property type="match status" value="1"/>
</dbReference>
<feature type="domain" description="GGDEF" evidence="3">
    <location>
        <begin position="304"/>
        <end position="436"/>
    </location>
</feature>